<dbReference type="PANTHER" id="PTHR43369">
    <property type="entry name" value="PHOSPHORIBOSYLGLYCINAMIDE FORMYLTRANSFERASE"/>
    <property type="match status" value="1"/>
</dbReference>
<proteinExistence type="inferred from homology"/>
<evidence type="ECO:0000256" key="1">
    <source>
        <dbReference type="ARBA" id="ARBA00005054"/>
    </source>
</evidence>
<evidence type="ECO:0000313" key="8">
    <source>
        <dbReference type="EMBL" id="RAK01663.1"/>
    </source>
</evidence>
<dbReference type="EMBL" id="QLMD01000001">
    <property type="protein sequence ID" value="RAK01663.1"/>
    <property type="molecule type" value="Genomic_DNA"/>
</dbReference>
<feature type="active site" description="Proton donor" evidence="6">
    <location>
        <position position="115"/>
    </location>
</feature>
<comment type="function">
    <text evidence="6">Catalyzes the transfer of a formyl group from 10-formyltetrahydrofolate to 5-phospho-ribosyl-glycinamide (GAR), producing 5-phospho-ribosyl-N-formylglycinamide (FGAR) and tetrahydrofolate.</text>
</comment>
<evidence type="ECO:0000313" key="10">
    <source>
        <dbReference type="Proteomes" id="UP000249203"/>
    </source>
</evidence>
<feature type="binding site" evidence="6">
    <location>
        <position position="71"/>
    </location>
    <ligand>
        <name>(6R)-10-formyltetrahydrofolate</name>
        <dbReference type="ChEBI" id="CHEBI:195366"/>
    </ligand>
</feature>
<comment type="caution">
    <text evidence="8">The sequence shown here is derived from an EMBL/GenBank/DDBJ whole genome shotgun (WGS) entry which is preliminary data.</text>
</comment>
<reference evidence="8 10" key="2">
    <citation type="submission" date="2018-06" db="EMBL/GenBank/DDBJ databases">
        <title>Genomic Encyclopedia of Type Strains, Phase III (KMG-III): the genomes of soil and plant-associated and newly described type strains.</title>
        <authorList>
            <person name="Whitman W."/>
        </authorList>
    </citation>
    <scope>NUCLEOTIDE SEQUENCE [LARGE SCALE GENOMIC DNA]</scope>
    <source>
        <strain evidence="8 10">CGMCC 1.15366</strain>
    </source>
</reference>
<organism evidence="8 10">
    <name type="scientific">Aliidiomarina maris</name>
    <dbReference type="NCBI Taxonomy" id="531312"/>
    <lineage>
        <taxon>Bacteria</taxon>
        <taxon>Pseudomonadati</taxon>
        <taxon>Pseudomonadota</taxon>
        <taxon>Gammaproteobacteria</taxon>
        <taxon>Alteromonadales</taxon>
        <taxon>Idiomarinaceae</taxon>
        <taxon>Aliidiomarina</taxon>
    </lineage>
</organism>
<dbReference type="EC" id="2.1.2.2" evidence="6"/>
<dbReference type="GO" id="GO:0004644">
    <property type="term" value="F:phosphoribosylglycinamide formyltransferase activity"/>
    <property type="evidence" value="ECO:0007669"/>
    <property type="project" value="UniProtKB-UniRule"/>
</dbReference>
<dbReference type="Proteomes" id="UP000287865">
    <property type="component" value="Unassembled WGS sequence"/>
</dbReference>
<dbReference type="GO" id="GO:0006189">
    <property type="term" value="P:'de novo' IMP biosynthetic process"/>
    <property type="evidence" value="ECO:0007669"/>
    <property type="project" value="UniProtKB-UniRule"/>
</dbReference>
<dbReference type="UniPathway" id="UPA00074">
    <property type="reaction ID" value="UER00126"/>
</dbReference>
<evidence type="ECO:0000256" key="4">
    <source>
        <dbReference type="ARBA" id="ARBA00038440"/>
    </source>
</evidence>
<protein>
    <recommendedName>
        <fullName evidence="6">Phosphoribosylglycinamide formyltransferase</fullName>
        <ecNumber evidence="6">2.1.2.2</ecNumber>
    </recommendedName>
    <alternativeName>
        <fullName evidence="6">5'-phosphoribosylglycinamide transformylase</fullName>
    </alternativeName>
    <alternativeName>
        <fullName evidence="6">GAR transformylase</fullName>
        <shortName evidence="6">GART</shortName>
    </alternativeName>
</protein>
<keyword evidence="3 6" id="KW-0658">Purine biosynthesis</keyword>
<evidence type="ECO:0000256" key="6">
    <source>
        <dbReference type="HAMAP-Rule" id="MF_01930"/>
    </source>
</evidence>
<feature type="site" description="Raises pKa of active site His" evidence="6">
    <location>
        <position position="151"/>
    </location>
</feature>
<feature type="binding site" evidence="6">
    <location>
        <begin position="96"/>
        <end position="99"/>
    </location>
    <ligand>
        <name>(6R)-10-formyltetrahydrofolate</name>
        <dbReference type="ChEBI" id="CHEBI:195366"/>
    </ligand>
</feature>
<feature type="binding site" evidence="6">
    <location>
        <position position="113"/>
    </location>
    <ligand>
        <name>(6R)-10-formyltetrahydrofolate</name>
        <dbReference type="ChEBI" id="CHEBI:195366"/>
    </ligand>
</feature>
<accession>A0A327X6Z2</accession>
<dbReference type="Proteomes" id="UP000249203">
    <property type="component" value="Unassembled WGS sequence"/>
</dbReference>
<dbReference type="InterPro" id="IPR001555">
    <property type="entry name" value="GART_AS"/>
</dbReference>
<dbReference type="CDD" id="cd08645">
    <property type="entry name" value="FMT_core_GART"/>
    <property type="match status" value="1"/>
</dbReference>
<evidence type="ECO:0000256" key="2">
    <source>
        <dbReference type="ARBA" id="ARBA00022679"/>
    </source>
</evidence>
<dbReference type="SUPFAM" id="SSF53328">
    <property type="entry name" value="Formyltransferase"/>
    <property type="match status" value="1"/>
</dbReference>
<feature type="domain" description="Formyl transferase N-terminal" evidence="7">
    <location>
        <begin position="8"/>
        <end position="187"/>
    </location>
</feature>
<dbReference type="InterPro" id="IPR036477">
    <property type="entry name" value="Formyl_transf_N_sf"/>
</dbReference>
<evidence type="ECO:0000256" key="5">
    <source>
        <dbReference type="ARBA" id="ARBA00047664"/>
    </source>
</evidence>
<dbReference type="InterPro" id="IPR002376">
    <property type="entry name" value="Formyl_transf_N"/>
</dbReference>
<dbReference type="OrthoDB" id="9806170at2"/>
<keyword evidence="11" id="KW-1185">Reference proteome</keyword>
<dbReference type="PANTHER" id="PTHR43369:SF2">
    <property type="entry name" value="PHOSPHORIBOSYLGLYCINAMIDE FORMYLTRANSFERASE"/>
    <property type="match status" value="1"/>
</dbReference>
<evidence type="ECO:0000256" key="3">
    <source>
        <dbReference type="ARBA" id="ARBA00022755"/>
    </source>
</evidence>
<evidence type="ECO:0000259" key="7">
    <source>
        <dbReference type="Pfam" id="PF00551"/>
    </source>
</evidence>
<dbReference type="AlphaFoldDB" id="A0A327X6Z2"/>
<dbReference type="RefSeq" id="WP_111568140.1">
    <property type="nucleotide sequence ID" value="NZ_PIPK01000001.1"/>
</dbReference>
<evidence type="ECO:0000313" key="9">
    <source>
        <dbReference type="EMBL" id="RUO28485.1"/>
    </source>
</evidence>
<dbReference type="EMBL" id="PIPK01000001">
    <property type="protein sequence ID" value="RUO28485.1"/>
    <property type="molecule type" value="Genomic_DNA"/>
</dbReference>
<dbReference type="PROSITE" id="PS00373">
    <property type="entry name" value="GART"/>
    <property type="match status" value="1"/>
</dbReference>
<dbReference type="HAMAP" id="MF_01930">
    <property type="entry name" value="PurN"/>
    <property type="match status" value="1"/>
</dbReference>
<comment type="catalytic activity">
    <reaction evidence="5 6">
        <text>N(1)-(5-phospho-beta-D-ribosyl)glycinamide + (6R)-10-formyltetrahydrofolate = N(2)-formyl-N(1)-(5-phospho-beta-D-ribosyl)glycinamide + (6S)-5,6,7,8-tetrahydrofolate + H(+)</text>
        <dbReference type="Rhea" id="RHEA:15053"/>
        <dbReference type="ChEBI" id="CHEBI:15378"/>
        <dbReference type="ChEBI" id="CHEBI:57453"/>
        <dbReference type="ChEBI" id="CHEBI:143788"/>
        <dbReference type="ChEBI" id="CHEBI:147286"/>
        <dbReference type="ChEBI" id="CHEBI:195366"/>
        <dbReference type="EC" id="2.1.2.2"/>
    </reaction>
</comment>
<comment type="similarity">
    <text evidence="4 6">Belongs to the GART family.</text>
</comment>
<sequence length="218" mass="23850">MSVSETKKRVVILISGSGSNMVNLVEHCQQGKAAADVVAVISNQPAAAGLNKAAALGIDTAVLSHREFDTREAYDRELTALVASYQPDLVILAGFMRILTTEFVHAFEGRLLNIHPSLLPKYKGIHTHQRALDAGDTEHGVSVHFVTEELDGGPVILQAKVPIFDGDDADDLQARVHEQEYRIYPLVMRWFCAERLTLNADGVYLDGEKLGPQGYAVE</sequence>
<dbReference type="NCBIfam" id="TIGR00639">
    <property type="entry name" value="PurN"/>
    <property type="match status" value="1"/>
</dbReference>
<dbReference type="GO" id="GO:0005829">
    <property type="term" value="C:cytosol"/>
    <property type="evidence" value="ECO:0007669"/>
    <property type="project" value="TreeGrafter"/>
</dbReference>
<reference evidence="9 11" key="1">
    <citation type="journal article" date="2018" name="Front. Microbiol.">
        <title>Genome-Based Analysis Reveals the Taxonomy and Diversity of the Family Idiomarinaceae.</title>
        <authorList>
            <person name="Liu Y."/>
            <person name="Lai Q."/>
            <person name="Shao Z."/>
        </authorList>
    </citation>
    <scope>NUCLEOTIDE SEQUENCE [LARGE SCALE GENOMIC DNA]</scope>
    <source>
        <strain evidence="9 11">CF12-14</strain>
    </source>
</reference>
<evidence type="ECO:0000313" key="11">
    <source>
        <dbReference type="Proteomes" id="UP000287865"/>
    </source>
</evidence>
<keyword evidence="2 6" id="KW-0808">Transferase</keyword>
<dbReference type="Gene3D" id="3.40.50.170">
    <property type="entry name" value="Formyl transferase, N-terminal domain"/>
    <property type="match status" value="1"/>
</dbReference>
<dbReference type="InterPro" id="IPR004607">
    <property type="entry name" value="GART"/>
</dbReference>
<gene>
    <name evidence="6" type="primary">purN</name>
    <name evidence="8" type="ORF">B0I24_101287</name>
    <name evidence="9" type="ORF">CWE07_01375</name>
</gene>
<name>A0A327X6Z2_9GAMM</name>
<dbReference type="Pfam" id="PF00551">
    <property type="entry name" value="Formyl_trans_N"/>
    <property type="match status" value="1"/>
</dbReference>
<comment type="pathway">
    <text evidence="1 6">Purine metabolism; IMP biosynthesis via de novo pathway; N(2)-formyl-N(1)-(5-phospho-D-ribosyl)glycinamide from N(1)-(5-phospho-D-ribosyl)glycinamide (10-formyl THF route): step 1/1.</text>
</comment>
<feature type="binding site" evidence="6">
    <location>
        <begin position="18"/>
        <end position="20"/>
    </location>
    <ligand>
        <name>N(1)-(5-phospho-beta-D-ribosyl)glycinamide</name>
        <dbReference type="ChEBI" id="CHEBI:143788"/>
    </ligand>
</feature>